<evidence type="ECO:0000259" key="9">
    <source>
        <dbReference type="Pfam" id="PF23277"/>
    </source>
</evidence>
<dbReference type="Pfam" id="PF22067">
    <property type="entry name" value="Cep192_D3"/>
    <property type="match status" value="1"/>
</dbReference>
<feature type="compositionally biased region" description="Basic and acidic residues" evidence="6">
    <location>
        <begin position="2158"/>
        <end position="2170"/>
    </location>
</feature>
<comment type="subcellular location">
    <subcellularLocation>
        <location evidence="1">Cell projection</location>
        <location evidence="1">Cilium</location>
    </subcellularLocation>
    <subcellularLocation>
        <location evidence="2">Cytoplasm</location>
    </subcellularLocation>
</comment>
<sequence>MPARTELDLDSLKRIWSFLLSSPLSSCSRRAMMRSAVDMAANTKCHVGTIKRPSEYIRAYIPYSNDNPVQTVDHTHVTTIVEMVCDKESALRSCDVPLGRPLFCAEPSNITLQSFLPFKTYELVISFRNLDKTARRIHLESTHNPHFSVHGLKNDSICSGKVAPGMGVSFIVKFKPEENIDYSHSLVCVTEREKFILPIKAMGARGVLDLPDHVLFPECPVNHPSTKTLLVKNIGNSQCKFEIMASAPFKVSPTAGCLDIGKSAQIDVVFFSKETGSFESSLDFILHTGEVINVGVTGTAENANIKLEKSIIRMESTSITLASSKTLKIFNKSDIMVSYTWKMFSNEKEEEHFREKEVLISLSEENQERELYLTKTEVCPKSDMFDLSILAQKYKTRTRLIHNQLFPFDSTIFRIEPLSGFIWPGSFAEVKLSFSPQTAGFHEVISYCQVEGRETRLPLHLKGEARGPYARFSYDLLDLENVFINTIHTYEVILENKGEIAYRFNSEKTDTIFDPKFTFFPTEGSIDVGQKCVISITFCSNVLGDFLEDFHWNIEGSTCPLILSFKGSVIGPTFRFDPPILDFGKIAYGFPASRVLHLHNTSHISMKFSLRISAPEVDLAEVGFQISSDCGEVPALSSIQISVSINPRLSQHVSFEVVVDIEDVAMDMLRLPVYLESVAPEINVTSPLIDFGDCYIYHDYSRSISLVNDSEFAANFEIIPSQEHTEGDFSFISDPNIGIIQPRSKREGAPAVSIDVLANGLGPSIELINSELDWGKIQVLKDQSLFLDILNKSPIPASFSCLTVSEPSVFSIHPLNGIIFPGGKFQVEVVAHLNDAIKFSDILKLSIKSGDVYEIKLVARGQGSTIVVDERLRVVDFSDVFSNCECSAEFAISNKGRRTQSISWGWEDCRNSAVRNQDPIASHIFELLPQRFTIKPGAQQTVILRGYSNKEMCITEKLICQAMVGKEPLRKKIFESTVSANFITPLVELIPNLLKFAAIYTTDEKIRPIENKLSLRNTTNLPLHLSLKFPVSFCMEGGLSSLCLGPQERALVSIYYDPGLNMNRISKHENAKLQITYLEHPQKDSIELQSEISFPNLKFSTNSLNFDCLETGKENRRTLFMTNSSIVPVKYRWAFVSKNANEAIQSQSQAFDIQPLHGILQPGEKQEVEVYFYCHSGSFFETMALCDVDGGPKYELNLQGEASIIRFSFDRTLLDFGSQCYQSISEQEIFLVNTGQVQFDFTVIVFPNTQFFPKIMVSPKLGTLLPRGKQRISVRFCPCIPEISNGSFYIQVAHFEPTEIQVSSCGVFSRVSLDLPKVPGNRYDQIRLDMLLKHPKADGNIDISANVEEILLIEKTRDFVSKLNEEAHQKLMSINSPLGNFAGSILLYNKWLHLKLSGKAKAINMEESSHVQLVKYICDFGTVVRNTVTRRTFRIINTGSQSTSFSVDKSFLDGTGFVFEPEHIRSLPPGEGIEISVNLNSRKQAVGLVEVEMPIVIVGGPTITICLYATITVPDIHFSQDKIDFGEVLCGYRKSIPISIHNIGSTACDWSVITSDESALRRNYDPAAAAFSVHGFDISPKKGTLQQHGKSYIIVYFTPVENGDHHLDLPIKVAMNSRTYILNLRGSGVCPVVRFEPEVISVGPFLPYSESTETRFWIKNQTSYPLEVVAIDYDQQHQSESSLLRQFHLDDRSPLFLPSRELGSELPEFIHESTRQNTRDGAAQPTFCAASTFTSTPSSQHQAHYRKLSQVHRISKHTPLPSSVTLSSTSAQSSIAYIAQSGGQALQQCGDIAEELVDGGLTQRQNPTAESESSLDHFVRATRKVLTASTIFHNSLQSSSQPGDVVQTTKVSSAKPVVDIILHGPPFSGRTTQAKRIASYYDKVYIDLGEAIESELETSRCSLARSTILTEDKDIIPTRNTTVGLDFCDAIHPVPTRERPALCSIEGRDDEHDPKINHNVDRDHFVVSEAMISDIVRQRGQNRGVVIDGLDSKYATSTTLLKALLRHVADKGERAIIFNFGLDVSKIREREVKVQHTLACKELASLQINELSEDDYDRLETAERTKYDLTMRKCKKLAKEIEDRDRAERRHLEEGITNKSGDRKAEEEKMRNRKKGKLATGRAPSPEKTSRAVSPSKYDVKSAKSGKSPGSPKGARKMGTDRLERANEKDLRPVEKIDKTASAVLEKESDEDTMGRFGINEATFSSEATFGRAEVYFATLDSFLGVIKENDKSTSIPQNHPPAVTSLADKKLKPIKAAGVVEQTANITTPNSASGGIDNDVHPTDEAVVALHDINISAMNEDAVFKWVSDFIPKQPAEEPIQDTCEVVPQPALEQVYYFPDRLEPRRTRQLFTLLPSSITESDVQEQVDSITAAPDTMVSYHSTTSTHQTTIATKTESFGKSSQFDLHKPDQRKIRAATKLADDSRQLSSDPDDEAEKESLGKFRWILNPGELKELCIRFTPHDIGRFESLIRFETSGAFGKFSLQCIGSCQYNQIDSNYKKMFNKWRPHKDEQTMVHGEYIVSTGVYEYGPLLYSKARERYQDRFPENKATFCITNTSAADIKIFFSLRNDTKGDVFFFEPLTMDVSPLQTQTVSVWAYPKINNHFEDTFIVSIKDNPEPHCIKISCFGVKPELEIDKKHLAFERLLLGRVEQREIKLRNPTQMSVAWKIAGVDALGDEFTIPTTDGILESLQETTITIEFRGIKPIVIKRVIRIEVSDTEKISGVVQDFPVVITAEAYDVSMDLHFPKGFDGGLDFGILKVLEEGKQLCTLKNKGKYEVGFRFVFEGTKLGDYFGIVPMQGVIQPSEKPLFVQVVFKSNAEVFAKDSLALRCIFFEPTTGEVTASVPIKINARAVFSKFSVLPVRDLSFGSLIHGTKVARQFIIENKGEFDFKYSIYKLIAQEVELKATSKNRLNYRTGKPAHSISPPPASKVISNRKEITKPADMLNFGAFTLSPTNGTIMPGTKQSITVEFHADSPGIYDEIIGIDISDRAPADCSDILEYRLAGESCIPGINTTDFKSIFEEQSVCKHLELFNTQNNVYAEDDRVFYFGAVLVGQQVVVNFKISNPFKVSCDISLAVRPRGKAKSDNTDFAFDTEVKRLTIPSHEYRYTSVTFHPTYIQSYAGVFEAVVENVQEGNHRVLSFELRGEGTLPRIVIDKPTLKSKSGLPLLKFKRLLLNTIQTLPVVFRNDGIISAKFALEWIVKDTDDIDCPLINEYQYLKPQEQRTFQIKFRPMSVRKYDGELRMKIVDNSFEDSSFLVTGEGYLDDLTFEELNDGIENEIILGDCFIGESKNKIFRVCNHSSEWTRVSFDGIPEFLFSPSVAHIKPRGDREVSVCFSPKSPQEILHSSITIKATKIRYQASPNIEWDNRMKIVRWVGAENNHLGATTSRKVVEQYPEPSFETIISPTNYTLLISALAEYSMYECEATAINFKNTLMFQSRVYRFSLRNSGKVILQYAFSFYEEDGVSLDSLEKCPFSIYPVSGTIPANESVMITVRFSPNNVGDYCNTILCSMPNLSKDMKPLMLKANGTSLRPLCHFELEDSDYITSSRRNPERFTNSGVPLILEANTKVIEFISCGVRGKNLKRFYILNPTNLIYEYTWVSESQSDSNVFKCLTLKGVITPNKKSEIVFEFNPDSTDIKESLWTFMISEHNIRVPFLLVGQAAEPNIRVDQAGVNFKSVLVGRQVKEIVKLINDEKIPFSFAFSDLSVEMGCSGVSVLRISPTSGTLPANSEIPIEVVFSPSSEKVYNLNLECNIRKKPTPVTINVKGEGYEIHGSLQTELVDGTVLELLPSTTQDNILDFGQVQINEKRVRRICISNSGKFNFDFAWKFPMKDPKLVSIVPNIGTVIKGERTMCDVFFAPTSAVTIKDIRALCHIINGQTYPLSISGTGTKPLLKFSESSVEFGPRYVYSSGMSAAAVILQISNVDVKEISFDIISLDVAWLDIQCNSNSLSPGESTHIAVSFTPREPGDFAGIIRFEINGLSTVDIPVRGEAIEYRVEPDIRQLNFGALRAGQTVVRSVKLTNKSKLPSQFSIGPLSAIDVLSRYGVRMSQTGSVLLKPKSSITIEVTFLPHARIPAFSEELHMDAAGITYPLISIAGACQGIDVRLESNSLTLGAVVQHSCTTRRIQLLNVGEIGAKFYWNPLRFSPDFSISPSEGYVSPGMEIPLEISFHPTQINPDIRYENIPCEIDGVQSTHLTLTGICIPQPAQNDTIKFSTPVRSPDMRSIHLSNKTSSTWHIKPIIEGNFWHGSEMITVEAGQTKGYDITFIPLETNGMGEGERHEGTVFFPLPDGNGILYKLLGVADKPLIAGNINREIPCKTSFTEILAVGNWLKRVQRFHAIFEVGRPDQSVLLKGHDFIEVPPLLSKDYKLNFYAYKEGVTNVKVMFRNESTQEYITYNLTYKATPAGVVACYDMTATVRQLCTRDIVIFNPLSMPTSFSGTSNNPDIAVPHSFTIPPRSEGICTVEFLPLLPKETTSRVVLSSVDLGFYQYDLILTSTPAAPERTLQFKIGFGSSQTQTLRFISLSKSRTDFTCRIDSPEFLVEKSISVPAATTGGVETSIDITYEASKLGDTRSQLVISSLIGGDYIYPLSAHCAAPRPQGPIIVRPGAASTLLFKNVLNTSATFNFVVDNSAFIVKAAETVAPKKTIQLSIGFKQSLIGGAIGNGTSGTATLTNLSGNSASSKAGVLKVGKLTITHATSNMSWVYYLRYIA</sequence>
<evidence type="ECO:0000256" key="3">
    <source>
        <dbReference type="ARBA" id="ARBA00022490"/>
    </source>
</evidence>
<feature type="domain" description="CFAP74 fourth Ig-like" evidence="10">
    <location>
        <begin position="3805"/>
        <end position="3898"/>
    </location>
</feature>
<comment type="caution">
    <text evidence="12">The sequence shown here is derived from an EMBL/GenBank/DDBJ whole genome shotgun (WGS) entry which is preliminary data.</text>
</comment>
<feature type="domain" description="Cep192-like" evidence="7">
    <location>
        <begin position="1108"/>
        <end position="1201"/>
    </location>
</feature>
<feature type="domain" description="HYDIN/VesB/CFA65-like Ig-like" evidence="8">
    <location>
        <begin position="207"/>
        <end position="297"/>
    </location>
</feature>
<keyword evidence="13" id="KW-1185">Reference proteome</keyword>
<evidence type="ECO:0008006" key="14">
    <source>
        <dbReference type="Google" id="ProtNLM"/>
    </source>
</evidence>
<dbReference type="InterPro" id="IPR013783">
    <property type="entry name" value="Ig-like_fold"/>
</dbReference>
<dbReference type="Gene3D" id="3.40.50.300">
    <property type="entry name" value="P-loop containing nucleotide triphosphate hydrolases"/>
    <property type="match status" value="1"/>
</dbReference>
<dbReference type="InterPro" id="IPR057470">
    <property type="entry name" value="Ig_CFAP65_7th"/>
</dbReference>
<dbReference type="InterPro" id="IPR033305">
    <property type="entry name" value="Hydin-like"/>
</dbReference>
<evidence type="ECO:0000259" key="8">
    <source>
        <dbReference type="Pfam" id="PF22544"/>
    </source>
</evidence>
<gene>
    <name evidence="12" type="ORF">BASA50_010912</name>
</gene>
<evidence type="ECO:0000256" key="1">
    <source>
        <dbReference type="ARBA" id="ARBA00004138"/>
    </source>
</evidence>
<dbReference type="PANTHER" id="PTHR23053">
    <property type="entry name" value="DLEC1 DELETED IN LUNG AND ESOPHAGEAL CANCER 1"/>
    <property type="match status" value="1"/>
</dbReference>
<dbReference type="Proteomes" id="UP001648503">
    <property type="component" value="Unassembled WGS sequence"/>
</dbReference>
<dbReference type="Gene3D" id="2.60.40.10">
    <property type="entry name" value="Immunoglobulins"/>
    <property type="match status" value="25"/>
</dbReference>
<dbReference type="Pfam" id="PF22544">
    <property type="entry name" value="HYDIN_VesB_CFA65-like_Ig"/>
    <property type="match status" value="3"/>
</dbReference>
<feature type="domain" description="HYDIN/VesB/CFA65-like Ig-like" evidence="8">
    <location>
        <begin position="4116"/>
        <end position="4211"/>
    </location>
</feature>
<dbReference type="InterPro" id="IPR027417">
    <property type="entry name" value="P-loop_NTPase"/>
</dbReference>
<evidence type="ECO:0000259" key="7">
    <source>
        <dbReference type="Pfam" id="PF22067"/>
    </source>
</evidence>
<evidence type="ECO:0000256" key="5">
    <source>
        <dbReference type="ARBA" id="ARBA00023273"/>
    </source>
</evidence>
<dbReference type="InterPro" id="IPR053879">
    <property type="entry name" value="HYDIN_VesB_CFA65-like_Ig"/>
</dbReference>
<dbReference type="InterPro" id="IPR054089">
    <property type="entry name" value="Cep192-like_D3"/>
</dbReference>
<dbReference type="Pfam" id="PF25249">
    <property type="entry name" value="Ig_CFAP65_7th"/>
    <property type="match status" value="1"/>
</dbReference>
<dbReference type="Pfam" id="PF24798">
    <property type="entry name" value="Ig-CFAP74_4th"/>
    <property type="match status" value="1"/>
</dbReference>
<dbReference type="SUPFAM" id="SSF52540">
    <property type="entry name" value="P-loop containing nucleoside triphosphate hydrolases"/>
    <property type="match status" value="1"/>
</dbReference>
<accession>A0ABQ8EX67</accession>
<dbReference type="InterPro" id="IPR056310">
    <property type="entry name" value="Ig-CFAP74_4th"/>
</dbReference>
<evidence type="ECO:0000256" key="6">
    <source>
        <dbReference type="SAM" id="MobiDB-lite"/>
    </source>
</evidence>
<keyword evidence="3" id="KW-0963">Cytoplasm</keyword>
<evidence type="ECO:0000256" key="4">
    <source>
        <dbReference type="ARBA" id="ARBA00023069"/>
    </source>
</evidence>
<keyword evidence="4" id="KW-0969">Cilium</keyword>
<name>A0ABQ8EX67_9FUNG</name>
<protein>
    <recommendedName>
        <fullName evidence="14">MSP domain-containing protein</fullName>
    </recommendedName>
</protein>
<organism evidence="12 13">
    <name type="scientific">Batrachochytrium salamandrivorans</name>
    <dbReference type="NCBI Taxonomy" id="1357716"/>
    <lineage>
        <taxon>Eukaryota</taxon>
        <taxon>Fungi</taxon>
        <taxon>Fungi incertae sedis</taxon>
        <taxon>Chytridiomycota</taxon>
        <taxon>Chytridiomycota incertae sedis</taxon>
        <taxon>Chytridiomycetes</taxon>
        <taxon>Rhizophydiales</taxon>
        <taxon>Rhizophydiales incertae sedis</taxon>
        <taxon>Batrachochytrium</taxon>
    </lineage>
</organism>
<feature type="domain" description="CFAP65 seventh Ig-like" evidence="11">
    <location>
        <begin position="3679"/>
        <end position="3768"/>
    </location>
</feature>
<dbReference type="EMBL" id="JAFCIX010000545">
    <property type="protein sequence ID" value="KAH6588049.1"/>
    <property type="molecule type" value="Genomic_DNA"/>
</dbReference>
<evidence type="ECO:0000313" key="12">
    <source>
        <dbReference type="EMBL" id="KAH6588049.1"/>
    </source>
</evidence>
<feature type="region of interest" description="Disordered" evidence="6">
    <location>
        <begin position="2091"/>
        <end position="2170"/>
    </location>
</feature>
<feature type="domain" description="HYDIN/VesB/CFA65-like Ig-like" evidence="8">
    <location>
        <begin position="471"/>
        <end position="567"/>
    </location>
</feature>
<proteinExistence type="predicted"/>
<dbReference type="Pfam" id="PF23277">
    <property type="entry name" value="Ig_Dlec1_1"/>
    <property type="match status" value="1"/>
</dbReference>
<feature type="domain" description="Deleted in lung and esophageal cancer protein 1 Ig-like" evidence="9">
    <location>
        <begin position="103"/>
        <end position="203"/>
    </location>
</feature>
<feature type="compositionally biased region" description="Low complexity" evidence="6">
    <location>
        <begin position="2143"/>
        <end position="2153"/>
    </location>
</feature>
<evidence type="ECO:0000259" key="11">
    <source>
        <dbReference type="Pfam" id="PF25249"/>
    </source>
</evidence>
<feature type="compositionally biased region" description="Basic and acidic residues" evidence="6">
    <location>
        <begin position="2091"/>
        <end position="2110"/>
    </location>
</feature>
<dbReference type="InterPro" id="IPR059041">
    <property type="entry name" value="Ig_DLEC1_1"/>
</dbReference>
<keyword evidence="5" id="KW-0966">Cell projection</keyword>
<reference evidence="12 13" key="1">
    <citation type="submission" date="2021-02" db="EMBL/GenBank/DDBJ databases">
        <title>Variation within the Batrachochytrium salamandrivorans European outbreak.</title>
        <authorList>
            <person name="Kelly M."/>
            <person name="Pasmans F."/>
            <person name="Shea T.P."/>
            <person name="Munoz J.F."/>
            <person name="Carranza S."/>
            <person name="Cuomo C.A."/>
            <person name="Martel A."/>
        </authorList>
    </citation>
    <scope>NUCLEOTIDE SEQUENCE [LARGE SCALE GENOMIC DNA]</scope>
    <source>
        <strain evidence="12 13">AMFP18/2</strain>
    </source>
</reference>
<evidence type="ECO:0000259" key="10">
    <source>
        <dbReference type="Pfam" id="PF24798"/>
    </source>
</evidence>
<dbReference type="PANTHER" id="PTHR23053:SF0">
    <property type="entry name" value="HYDROCEPHALUS-INDUCING PROTEIN HOMOLOG"/>
    <property type="match status" value="1"/>
</dbReference>
<evidence type="ECO:0000313" key="13">
    <source>
        <dbReference type="Proteomes" id="UP001648503"/>
    </source>
</evidence>
<evidence type="ECO:0000256" key="2">
    <source>
        <dbReference type="ARBA" id="ARBA00004496"/>
    </source>
</evidence>